<comment type="caution">
    <text evidence="5">The sequence shown here is derived from an EMBL/GenBank/DDBJ whole genome shotgun (WGS) entry which is preliminary data.</text>
</comment>
<keyword evidence="1" id="KW-0547">Nucleotide-binding</keyword>
<accession>A0AAN8NVU0</accession>
<proteinExistence type="inferred from homology"/>
<gene>
    <name evidence="5" type="ORF">RUM43_009279</name>
</gene>
<evidence type="ECO:0000256" key="1">
    <source>
        <dbReference type="ARBA" id="ARBA00022741"/>
    </source>
</evidence>
<dbReference type="GO" id="GO:0006357">
    <property type="term" value="P:regulation of transcription by RNA polymerase II"/>
    <property type="evidence" value="ECO:0007669"/>
    <property type="project" value="UniProtKB-ARBA"/>
</dbReference>
<evidence type="ECO:0000313" key="5">
    <source>
        <dbReference type="EMBL" id="KAK6623427.1"/>
    </source>
</evidence>
<keyword evidence="2" id="KW-0067">ATP-binding</keyword>
<protein>
    <recommendedName>
        <fullName evidence="4">Protein KTI12 homolog</fullName>
    </recommendedName>
</protein>
<dbReference type="GO" id="GO:0006400">
    <property type="term" value="P:tRNA modification"/>
    <property type="evidence" value="ECO:0007669"/>
    <property type="project" value="UniProtKB-ARBA"/>
</dbReference>
<evidence type="ECO:0000256" key="2">
    <source>
        <dbReference type="ARBA" id="ARBA00022840"/>
    </source>
</evidence>
<dbReference type="AlphaFoldDB" id="A0AAN8NVU0"/>
<evidence type="ECO:0000256" key="4">
    <source>
        <dbReference type="ARBA" id="ARBA00026170"/>
    </source>
</evidence>
<dbReference type="PANTHER" id="PTHR12435">
    <property type="match status" value="1"/>
</dbReference>
<name>A0AAN8NVU0_POLSC</name>
<evidence type="ECO:0000313" key="6">
    <source>
        <dbReference type="Proteomes" id="UP001372834"/>
    </source>
</evidence>
<sequence length="279" mass="32124">MPLIVITGFPASGKTHVTNQLKQFFEKLDKKVVVISENDILRDNALCRNDLYKDSRKEKEIRSIIKSSFTRSISPDEITIIDGLNYIKGYRYELYCVTKSAKTTQCTLHCQTGPDAAWENNQKREESERYSREIFDALVLRYEPPDSRNRWDSPLFYLLSDSSVPLQDIQDALYSRKPPPPNQSTQCPPVSDTNFLHELDNTTKSVIDTILASKKLNMEGEIKIPGSDECFVLSTEKNTSLPELLRLKRQFLSYVKLHPTLYNNKSLTKLFVQYLNSNL</sequence>
<reference evidence="5 6" key="1">
    <citation type="submission" date="2023-10" db="EMBL/GenBank/DDBJ databases">
        <title>Genomes of two closely related lineages of the louse Polyplax serrata with different host specificities.</title>
        <authorList>
            <person name="Martinu J."/>
            <person name="Tarabai H."/>
            <person name="Stefka J."/>
            <person name="Hypsa V."/>
        </authorList>
    </citation>
    <scope>NUCLEOTIDE SEQUENCE [LARGE SCALE GENOMIC DNA]</scope>
    <source>
        <strain evidence="5">HR10_N</strain>
    </source>
</reference>
<dbReference type="SUPFAM" id="SSF52540">
    <property type="entry name" value="P-loop containing nucleoside triphosphate hydrolases"/>
    <property type="match status" value="1"/>
</dbReference>
<dbReference type="GO" id="GO:0005524">
    <property type="term" value="F:ATP binding"/>
    <property type="evidence" value="ECO:0007669"/>
    <property type="project" value="UniProtKB-KW"/>
</dbReference>
<dbReference type="Proteomes" id="UP001372834">
    <property type="component" value="Unassembled WGS sequence"/>
</dbReference>
<evidence type="ECO:0000256" key="3">
    <source>
        <dbReference type="ARBA" id="ARBA00025768"/>
    </source>
</evidence>
<dbReference type="InterPro" id="IPR027417">
    <property type="entry name" value="P-loop_NTPase"/>
</dbReference>
<dbReference type="Pfam" id="PF08433">
    <property type="entry name" value="KTI12"/>
    <property type="match status" value="1"/>
</dbReference>
<dbReference type="EMBL" id="JAWJWE010000038">
    <property type="protein sequence ID" value="KAK6623427.1"/>
    <property type="molecule type" value="Genomic_DNA"/>
</dbReference>
<comment type="similarity">
    <text evidence="3">Belongs to the KTI12 family.</text>
</comment>
<dbReference type="InterPro" id="IPR013641">
    <property type="entry name" value="KTI12/PSTK"/>
</dbReference>
<dbReference type="Gene3D" id="3.40.50.300">
    <property type="entry name" value="P-loop containing nucleotide triphosphate hydrolases"/>
    <property type="match status" value="1"/>
</dbReference>
<organism evidence="5 6">
    <name type="scientific">Polyplax serrata</name>
    <name type="common">Common mouse louse</name>
    <dbReference type="NCBI Taxonomy" id="468196"/>
    <lineage>
        <taxon>Eukaryota</taxon>
        <taxon>Metazoa</taxon>
        <taxon>Ecdysozoa</taxon>
        <taxon>Arthropoda</taxon>
        <taxon>Hexapoda</taxon>
        <taxon>Insecta</taxon>
        <taxon>Pterygota</taxon>
        <taxon>Neoptera</taxon>
        <taxon>Paraneoptera</taxon>
        <taxon>Psocodea</taxon>
        <taxon>Troctomorpha</taxon>
        <taxon>Phthiraptera</taxon>
        <taxon>Anoplura</taxon>
        <taxon>Polyplacidae</taxon>
        <taxon>Polyplax</taxon>
    </lineage>
</organism>
<dbReference type="FunFam" id="3.40.50.300:FF:000827">
    <property type="entry name" value="KTI12 chromatin-associated homolog"/>
    <property type="match status" value="1"/>
</dbReference>